<comment type="caution">
    <text evidence="1">The sequence shown here is derived from an EMBL/GenBank/DDBJ whole genome shotgun (WGS) entry which is preliminary data.</text>
</comment>
<proteinExistence type="predicted"/>
<dbReference type="SUPFAM" id="SSF52980">
    <property type="entry name" value="Restriction endonuclease-like"/>
    <property type="match status" value="1"/>
</dbReference>
<evidence type="ECO:0000313" key="2">
    <source>
        <dbReference type="Proteomes" id="UP000020735"/>
    </source>
</evidence>
<accession>A0A009TA22</accession>
<dbReference type="RefSeq" id="WP_032068339.1">
    <property type="nucleotide sequence ID" value="NZ_JEXJ01000027.1"/>
</dbReference>
<dbReference type="PATRIC" id="fig|1310630.3.peg.1961"/>
<organism evidence="1 2">
    <name type="scientific">Acinetobacter baumannii 99063</name>
    <dbReference type="NCBI Taxonomy" id="1310630"/>
    <lineage>
        <taxon>Bacteria</taxon>
        <taxon>Pseudomonadati</taxon>
        <taxon>Pseudomonadota</taxon>
        <taxon>Gammaproteobacteria</taxon>
        <taxon>Moraxellales</taxon>
        <taxon>Moraxellaceae</taxon>
        <taxon>Acinetobacter</taxon>
        <taxon>Acinetobacter calcoaceticus/baumannii complex</taxon>
    </lineage>
</organism>
<dbReference type="Gene3D" id="3.90.320.10">
    <property type="match status" value="1"/>
</dbReference>
<sequence length="254" mass="29166">MLKIHPHALHEIMGEPSKIDPALITPDVEVILTRKKRTDAEKALIQELKDHTLSEGAKSAVERWVVEQQYGFKDFTGNKYTEKGLTLEDHAIKAVQMNSLFTMGQFIGMQKNEKTLEDEFLIGTPDIINDDHGRDTKCSWSGVQHPFTLRRAEKKVKENGYDWQMRAYMRLTNKPKWAVDFVLLPTPENLIYSEDQREQQVVLVNQIPLNQRITTVWIERDFNLEKLMLVKCSLAQAYAQTVIEELNGNKGAAA</sequence>
<evidence type="ECO:0000313" key="1">
    <source>
        <dbReference type="EMBL" id="EXC51352.1"/>
    </source>
</evidence>
<protein>
    <recommendedName>
        <fullName evidence="3">YqaJ-like viral recombinase domain protein</fullName>
    </recommendedName>
</protein>
<reference evidence="1 2" key="1">
    <citation type="submission" date="2014-02" db="EMBL/GenBank/DDBJ databases">
        <title>Comparative genomics and transcriptomics to identify genetic mechanisms underlying the emergence of carbapenem resistant Acinetobacter baumannii (CRAb).</title>
        <authorList>
            <person name="Harris A.D."/>
            <person name="Johnson K.J."/>
            <person name="George J."/>
            <person name="Shefchek K."/>
            <person name="Daugherty S.C."/>
            <person name="Parankush S."/>
            <person name="Sadzewicz L."/>
            <person name="Tallon L."/>
            <person name="Sengamalay N."/>
            <person name="Hazen T.H."/>
            <person name="Rasko D.A."/>
        </authorList>
    </citation>
    <scope>NUCLEOTIDE SEQUENCE [LARGE SCALE GENOMIC DNA]</scope>
    <source>
        <strain evidence="1 2">99063</strain>
    </source>
</reference>
<dbReference type="EMBL" id="JEXJ01000027">
    <property type="protein sequence ID" value="EXC51352.1"/>
    <property type="molecule type" value="Genomic_DNA"/>
</dbReference>
<dbReference type="Proteomes" id="UP000020735">
    <property type="component" value="Unassembled WGS sequence"/>
</dbReference>
<dbReference type="InterPro" id="IPR011335">
    <property type="entry name" value="Restrct_endonuc-II-like"/>
</dbReference>
<evidence type="ECO:0008006" key="3">
    <source>
        <dbReference type="Google" id="ProtNLM"/>
    </source>
</evidence>
<name>A0A009TA22_ACIBA</name>
<dbReference type="AlphaFoldDB" id="A0A009TA22"/>
<gene>
    <name evidence="1" type="ORF">J529_2004</name>
</gene>
<dbReference type="InterPro" id="IPR011604">
    <property type="entry name" value="PDDEXK-like_dom_sf"/>
</dbReference>